<dbReference type="EMBL" id="JACIVA010000058">
    <property type="protein sequence ID" value="MBB1098267.1"/>
    <property type="molecule type" value="Genomic_DNA"/>
</dbReference>
<protein>
    <submittedName>
        <fullName evidence="1">Uncharacterized protein</fullName>
    </submittedName>
</protein>
<comment type="caution">
    <text evidence="1">The sequence shown here is derived from an EMBL/GenBank/DDBJ whole genome shotgun (WGS) entry which is preliminary data.</text>
</comment>
<sequence>MKDNYGYQIVAVVLTSHTIEQVDDEIEKLEITHQEDQFKIKDLKKQNEILQVRLDL</sequence>
<dbReference type="Proteomes" id="UP000517106">
    <property type="component" value="Unassembled WGS sequence"/>
</dbReference>
<evidence type="ECO:0000313" key="2">
    <source>
        <dbReference type="Proteomes" id="UP000517106"/>
    </source>
</evidence>
<dbReference type="AlphaFoldDB" id="A0A7W3YPD6"/>
<evidence type="ECO:0000313" key="1">
    <source>
        <dbReference type="EMBL" id="MBB1098267.1"/>
    </source>
</evidence>
<dbReference type="RefSeq" id="WP_182596980.1">
    <property type="nucleotide sequence ID" value="NZ_JACIVA010000058.1"/>
</dbReference>
<keyword evidence="2" id="KW-1185">Reference proteome</keyword>
<reference evidence="1 2" key="1">
    <citation type="submission" date="2020-07" db="EMBL/GenBank/DDBJ databases">
        <title>Description of Limosilactobacillus balticus sp. nov., Limosilactobacillus agrestis sp. nov., Limosilactobacillus albertensis sp. nov., Limosilactobacillus rudii sp. nov., Limosilactobacillus fastidiosus sp. nov., five novel Limosilactobacillus species isolated from the vertebrate gastrointestinal tract, and proposal of 6 subspecies of Limosilactobacillus reuteri adapted to the gastrointestinal tract of specific vertebrate hosts.</title>
        <authorList>
            <person name="Li F."/>
            <person name="Cheng C."/>
            <person name="Zheng J."/>
            <person name="Quevedo R.M."/>
            <person name="Li J."/>
            <person name="Roos S."/>
            <person name="Gaenzle M.G."/>
            <person name="Walter J."/>
        </authorList>
    </citation>
    <scope>NUCLEOTIDE SEQUENCE [LARGE SCALE GENOMIC DNA]</scope>
    <source>
        <strain evidence="1 2">STM2_1</strain>
    </source>
</reference>
<gene>
    <name evidence="1" type="ORF">H5S09_10050</name>
</gene>
<organism evidence="1 2">
    <name type="scientific">Limosilactobacillus rudii</name>
    <dbReference type="NCBI Taxonomy" id="2759755"/>
    <lineage>
        <taxon>Bacteria</taxon>
        <taxon>Bacillati</taxon>
        <taxon>Bacillota</taxon>
        <taxon>Bacilli</taxon>
        <taxon>Lactobacillales</taxon>
        <taxon>Lactobacillaceae</taxon>
        <taxon>Limosilactobacillus</taxon>
    </lineage>
</organism>
<proteinExistence type="predicted"/>
<name>A0A7W3YPD6_9LACO</name>
<accession>A0A7W3YPD6</accession>